<reference evidence="1 2" key="1">
    <citation type="submission" date="2020-06" db="EMBL/GenBank/DDBJ databases">
        <title>Altererythrobacter sp. HHU K3-1.</title>
        <authorList>
            <person name="Zhang D."/>
            <person name="Xue H."/>
        </authorList>
    </citation>
    <scope>NUCLEOTIDE SEQUENCE [LARGE SCALE GENOMIC DNA]</scope>
    <source>
        <strain evidence="1 2">HHU K3-1</strain>
    </source>
</reference>
<sequence length="296" mass="32964">MVEEAASFVLEREDAPSVPILIAAPHGGRDYPQHVLDRMRDPDFSCIRLEDRYIDEVATEVARRTGAALLVANTPRAVIDLNRAPDDIDWSMIEGEVRSKPLQSGSRRRSQTGLGLFPRRLPRHGDIWRERLPGAEMERRIAAIHQPYHDRLARTLESIRATWGAALLLDLHSMPPLKPRHASHAPAEFVLGDRFGASCEHALAAHILQFFDQHQRPVAHNRPYSGGYVLDHHARPGAGLHGVQLEISRAAYLDARLDKPGARKGAIVRLLSDLVRSLAGEVAVMGDRSQLRHAAE</sequence>
<dbReference type="GO" id="GO:0016787">
    <property type="term" value="F:hydrolase activity"/>
    <property type="evidence" value="ECO:0007669"/>
    <property type="project" value="UniProtKB-KW"/>
</dbReference>
<dbReference type="RefSeq" id="WP_176266318.1">
    <property type="nucleotide sequence ID" value="NZ_JABWGV010000001.1"/>
</dbReference>
<protein>
    <submittedName>
        <fullName evidence="1">N-formylglutamate amidohydrolase</fullName>
    </submittedName>
</protein>
<dbReference type="InterPro" id="IPR007709">
    <property type="entry name" value="N-FG_amidohydro"/>
</dbReference>
<keyword evidence="1" id="KW-0378">Hydrolase</keyword>
<name>A0A850GWT7_9SPHN</name>
<comment type="caution">
    <text evidence="1">The sequence shown here is derived from an EMBL/GenBank/DDBJ whole genome shotgun (WGS) entry which is preliminary data.</text>
</comment>
<dbReference type="Pfam" id="PF05013">
    <property type="entry name" value="FGase"/>
    <property type="match status" value="1"/>
</dbReference>
<dbReference type="EMBL" id="JABWGV010000001">
    <property type="protein sequence ID" value="NVD44034.1"/>
    <property type="molecule type" value="Genomic_DNA"/>
</dbReference>
<accession>A0A850GWT7</accession>
<gene>
    <name evidence="1" type="ORF">HUV48_03245</name>
</gene>
<organism evidence="1 2">
    <name type="scientific">Qipengyuania atrilutea</name>
    <dbReference type="NCBI Taxonomy" id="2744473"/>
    <lineage>
        <taxon>Bacteria</taxon>
        <taxon>Pseudomonadati</taxon>
        <taxon>Pseudomonadota</taxon>
        <taxon>Alphaproteobacteria</taxon>
        <taxon>Sphingomonadales</taxon>
        <taxon>Erythrobacteraceae</taxon>
        <taxon>Qipengyuania</taxon>
    </lineage>
</organism>
<evidence type="ECO:0000313" key="1">
    <source>
        <dbReference type="EMBL" id="NVD44034.1"/>
    </source>
</evidence>
<dbReference type="SUPFAM" id="SSF53187">
    <property type="entry name" value="Zn-dependent exopeptidases"/>
    <property type="match status" value="1"/>
</dbReference>
<evidence type="ECO:0000313" key="2">
    <source>
        <dbReference type="Proteomes" id="UP000561438"/>
    </source>
</evidence>
<proteinExistence type="predicted"/>
<dbReference type="AlphaFoldDB" id="A0A850GWT7"/>
<dbReference type="Proteomes" id="UP000561438">
    <property type="component" value="Unassembled WGS sequence"/>
</dbReference>
<dbReference type="Gene3D" id="3.40.630.40">
    <property type="entry name" value="Zn-dependent exopeptidases"/>
    <property type="match status" value="1"/>
</dbReference>
<keyword evidence="2" id="KW-1185">Reference proteome</keyword>